<feature type="compositionally biased region" description="Basic and acidic residues" evidence="1">
    <location>
        <begin position="53"/>
        <end position="62"/>
    </location>
</feature>
<dbReference type="EMBL" id="QUMX01000061">
    <property type="protein sequence ID" value="REG28999.1"/>
    <property type="molecule type" value="Genomic_DNA"/>
</dbReference>
<dbReference type="Proteomes" id="UP000256794">
    <property type="component" value="Unassembled WGS sequence"/>
</dbReference>
<reference evidence="3 4" key="1">
    <citation type="submission" date="2018-08" db="EMBL/GenBank/DDBJ databases">
        <title>Genomic Encyclopedia of Archaeal and Bacterial Type Strains, Phase II (KMG-II): from individual species to whole genera.</title>
        <authorList>
            <person name="Goeker M."/>
        </authorList>
    </citation>
    <scope>NUCLEOTIDE SEQUENCE [LARGE SCALE GENOMIC DNA]</scope>
    <source>
        <strain evidence="3 4">DSM 582</strain>
    </source>
</reference>
<proteinExistence type="predicted"/>
<comment type="caution">
    <text evidence="3">The sequence shown here is derived from an EMBL/GenBank/DDBJ whole genome shotgun (WGS) entry which is preliminary data.</text>
</comment>
<evidence type="ECO:0008006" key="5">
    <source>
        <dbReference type="Google" id="ProtNLM"/>
    </source>
</evidence>
<evidence type="ECO:0000256" key="2">
    <source>
        <dbReference type="SAM" id="SignalP"/>
    </source>
</evidence>
<protein>
    <recommendedName>
        <fullName evidence="5">LTXXQ motif family protein</fullName>
    </recommendedName>
</protein>
<dbReference type="RefSeq" id="WP_052096258.1">
    <property type="nucleotide sequence ID" value="NZ_CP035286.1"/>
</dbReference>
<dbReference type="AlphaFoldDB" id="A0AAQ0KJ60"/>
<accession>A0AAQ0KJ60</accession>
<feature type="region of interest" description="Disordered" evidence="1">
    <location>
        <begin position="168"/>
        <end position="213"/>
    </location>
</feature>
<evidence type="ECO:0000313" key="4">
    <source>
        <dbReference type="Proteomes" id="UP000256794"/>
    </source>
</evidence>
<keyword evidence="4" id="KW-1185">Reference proteome</keyword>
<feature type="signal peptide" evidence="2">
    <location>
        <begin position="1"/>
        <end position="23"/>
    </location>
</feature>
<name>A0AAQ0KJ60_PARVE</name>
<sequence>MKNALSKTLAVAALLCASGTPLAALAQSAGEAPPAAAEEPAHPMPDLAGHGHGRPDAFRPDAFRPAIDQPGPAGLSPALGLAGYLAAAETFLGITAEQQDAWRDYCQALIFFLEPAAPPAPEAGAQGDRPPAGQARPLAAERMAAQALARAGKARALLDAATALRGTLEPAQLERLQQVDPGFGPGSRNPRHESPERSGLHQPRPGQQPAPAR</sequence>
<feature type="region of interest" description="Disordered" evidence="1">
    <location>
        <begin position="30"/>
        <end position="64"/>
    </location>
</feature>
<keyword evidence="2" id="KW-0732">Signal</keyword>
<feature type="chain" id="PRO_5042862533" description="LTXXQ motif family protein" evidence="2">
    <location>
        <begin position="24"/>
        <end position="213"/>
    </location>
</feature>
<evidence type="ECO:0000313" key="3">
    <source>
        <dbReference type="EMBL" id="REG28999.1"/>
    </source>
</evidence>
<evidence type="ECO:0000256" key="1">
    <source>
        <dbReference type="SAM" id="MobiDB-lite"/>
    </source>
</evidence>
<gene>
    <name evidence="3" type="ORF">ATH84_10616</name>
</gene>
<organism evidence="3 4">
    <name type="scientific">Paracoccus versutus</name>
    <name type="common">Thiobacillus versutus</name>
    <dbReference type="NCBI Taxonomy" id="34007"/>
    <lineage>
        <taxon>Bacteria</taxon>
        <taxon>Pseudomonadati</taxon>
        <taxon>Pseudomonadota</taxon>
        <taxon>Alphaproteobacteria</taxon>
        <taxon>Rhodobacterales</taxon>
        <taxon>Paracoccaceae</taxon>
        <taxon>Paracoccus</taxon>
    </lineage>
</organism>
<feature type="compositionally biased region" description="Basic and acidic residues" evidence="1">
    <location>
        <begin position="190"/>
        <end position="199"/>
    </location>
</feature>